<protein>
    <submittedName>
        <fullName evidence="2">Uncharacterized protein</fullName>
    </submittedName>
</protein>
<feature type="transmembrane region" description="Helical" evidence="1">
    <location>
        <begin position="294"/>
        <end position="312"/>
    </location>
</feature>
<dbReference type="HOGENOM" id="CLU_798371_0_0_2"/>
<feature type="transmembrane region" description="Helical" evidence="1">
    <location>
        <begin position="118"/>
        <end position="140"/>
    </location>
</feature>
<keyword evidence="1" id="KW-0472">Membrane</keyword>
<dbReference type="AlphaFoldDB" id="A0A060HGJ0"/>
<evidence type="ECO:0000256" key="1">
    <source>
        <dbReference type="SAM" id="Phobius"/>
    </source>
</evidence>
<dbReference type="KEGG" id="nvn:NVIE_002590"/>
<keyword evidence="1" id="KW-1133">Transmembrane helix</keyword>
<keyword evidence="1" id="KW-0812">Transmembrane</keyword>
<keyword evidence="3" id="KW-1185">Reference proteome</keyword>
<reference evidence="2 3" key="1">
    <citation type="journal article" date="2014" name="Int. J. Syst. Evol. Microbiol.">
        <title>Nitrososphaera viennensis gen. nov., sp. nov., an aerobic and mesophilic, ammonia-oxidizing archaeon from soil and a member of the archaeal phylum Thaumarchaeota.</title>
        <authorList>
            <person name="Stieglmeier M."/>
            <person name="Klingl A."/>
            <person name="Alves R.J."/>
            <person name="Rittmann S.K."/>
            <person name="Melcher M."/>
            <person name="Leisch N."/>
            <person name="Schleper C."/>
        </authorList>
    </citation>
    <scope>NUCLEOTIDE SEQUENCE [LARGE SCALE GENOMIC DNA]</scope>
    <source>
        <strain evidence="2">EN76</strain>
    </source>
</reference>
<feature type="transmembrane region" description="Helical" evidence="1">
    <location>
        <begin position="86"/>
        <end position="106"/>
    </location>
</feature>
<evidence type="ECO:0000313" key="3">
    <source>
        <dbReference type="Proteomes" id="UP000027093"/>
    </source>
</evidence>
<evidence type="ECO:0000313" key="2">
    <source>
        <dbReference type="EMBL" id="AIC14445.1"/>
    </source>
</evidence>
<accession>A0A060HGJ0</accession>
<sequence length="347" mass="39361">MGQNRFERKVRSLERLQTIYLMLSGALYGALLAVPFNYFVDSLSTNAVQTLVTNFPFVIVYLVVMVPAGPLILSFAFSLKHPEKRIIPPMFIQMIGIAIFITDVVLHSRDFNLTFAAIYLSLLSIMPLGTFLDQFIVFLLERFVKPEDLKTSRLKVYSDQKTVSSIIENQARNTLHLNEKPLEHSEPSIIFKTMKDERFTTYIEIEPTNEDGTTLVNMVFLEKGDYATVDSNDLKEYQREKAVYLQRVMLDEPNDIFAETASGTHAELLSRINDDLLGVYQRSKGLSKAEKIRLVAYLLSPIPLGIYISIVGYDATTYGAIIGTLISAVTDTSRIFIKNRRTARDDE</sequence>
<gene>
    <name evidence="2" type="ORF">NVIE_002590</name>
</gene>
<feature type="transmembrane region" description="Helical" evidence="1">
    <location>
        <begin position="20"/>
        <end position="38"/>
    </location>
</feature>
<dbReference type="Proteomes" id="UP000027093">
    <property type="component" value="Chromosome"/>
</dbReference>
<proteinExistence type="predicted"/>
<feature type="transmembrane region" description="Helical" evidence="1">
    <location>
        <begin position="318"/>
        <end position="337"/>
    </location>
</feature>
<dbReference type="STRING" id="926571.NVIE_002590"/>
<name>A0A060HGJ0_9ARCH</name>
<dbReference type="EMBL" id="CP007536">
    <property type="protein sequence ID" value="AIC14445.1"/>
    <property type="molecule type" value="Genomic_DNA"/>
</dbReference>
<organism evidence="2 3">
    <name type="scientific">Nitrososphaera viennensis EN76</name>
    <dbReference type="NCBI Taxonomy" id="926571"/>
    <lineage>
        <taxon>Archaea</taxon>
        <taxon>Nitrososphaerota</taxon>
        <taxon>Nitrososphaeria</taxon>
        <taxon>Nitrososphaerales</taxon>
        <taxon>Nitrososphaeraceae</taxon>
        <taxon>Nitrososphaera</taxon>
    </lineage>
</organism>
<feature type="transmembrane region" description="Helical" evidence="1">
    <location>
        <begin position="58"/>
        <end position="79"/>
    </location>
</feature>